<comment type="similarity">
    <text evidence="1">Belongs to the V-ATPase E subunit family.</text>
</comment>
<dbReference type="GO" id="GO:0046961">
    <property type="term" value="F:proton-transporting ATPase activity, rotational mechanism"/>
    <property type="evidence" value="ECO:0007669"/>
    <property type="project" value="InterPro"/>
</dbReference>
<dbReference type="SUPFAM" id="SSF160527">
    <property type="entry name" value="V-type ATPase subunit E-like"/>
    <property type="match status" value="1"/>
</dbReference>
<gene>
    <name evidence="4" type="primary">atpE_45</name>
    <name evidence="4" type="ORF">SDC9_130387</name>
</gene>
<organism evidence="4">
    <name type="scientific">bioreactor metagenome</name>
    <dbReference type="NCBI Taxonomy" id="1076179"/>
    <lineage>
        <taxon>unclassified sequences</taxon>
        <taxon>metagenomes</taxon>
        <taxon>ecological metagenomes</taxon>
    </lineage>
</organism>
<evidence type="ECO:0000256" key="3">
    <source>
        <dbReference type="ARBA" id="ARBA00023065"/>
    </source>
</evidence>
<dbReference type="GO" id="GO:0033178">
    <property type="term" value="C:proton-transporting two-sector ATPase complex, catalytic domain"/>
    <property type="evidence" value="ECO:0007669"/>
    <property type="project" value="InterPro"/>
</dbReference>
<dbReference type="InterPro" id="IPR002842">
    <property type="entry name" value="ATPase_V1_Esu"/>
</dbReference>
<dbReference type="Gene3D" id="3.30.2320.30">
    <property type="entry name" value="ATP synthase, E subunit, C-terminal"/>
    <property type="match status" value="1"/>
</dbReference>
<evidence type="ECO:0000256" key="1">
    <source>
        <dbReference type="ARBA" id="ARBA00005901"/>
    </source>
</evidence>
<accession>A0A645D2I6</accession>
<dbReference type="Pfam" id="PF01991">
    <property type="entry name" value="vATP-synt_E"/>
    <property type="match status" value="1"/>
</dbReference>
<dbReference type="EMBL" id="VSSQ01032145">
    <property type="protein sequence ID" value="MPM83323.1"/>
    <property type="molecule type" value="Genomic_DNA"/>
</dbReference>
<name>A0A645D2I6_9ZZZZ</name>
<reference evidence="4" key="1">
    <citation type="submission" date="2019-08" db="EMBL/GenBank/DDBJ databases">
        <authorList>
            <person name="Kucharzyk K."/>
            <person name="Murdoch R.W."/>
            <person name="Higgins S."/>
            <person name="Loffler F."/>
        </authorList>
    </citation>
    <scope>NUCLEOTIDE SEQUENCE</scope>
</reference>
<evidence type="ECO:0000256" key="2">
    <source>
        <dbReference type="ARBA" id="ARBA00022448"/>
    </source>
</evidence>
<dbReference type="AlphaFoldDB" id="A0A645D2I6"/>
<dbReference type="InterPro" id="IPR038495">
    <property type="entry name" value="ATPase_E_C"/>
</dbReference>
<evidence type="ECO:0000313" key="4">
    <source>
        <dbReference type="EMBL" id="MPM83323.1"/>
    </source>
</evidence>
<protein>
    <submittedName>
        <fullName evidence="4">V-type proton ATPase subunit E</fullName>
    </submittedName>
</protein>
<sequence length="200" mass="23070">MNYDVNDRIANFSQIVLQDAIKERDEILAEIRNIKDTKISKAELDILEEVYRYIHDEMVKVQDEYKQLLSKNIFDLKRNLLLRRDEILNLVFNEVKEKLIGYTKSEEYTPYMESLVKEAVKSIQSKEITILVKNDDLSLSELLKTAALPILCQVEPSGDIMLGGLIVNSASDHIFIDETLDTRFLAERRGFILQSGLSID</sequence>
<keyword evidence="2" id="KW-0813">Transport</keyword>
<keyword evidence="3" id="KW-0406">Ion transport</keyword>
<proteinExistence type="inferred from homology"/>
<comment type="caution">
    <text evidence="4">The sequence shown here is derived from an EMBL/GenBank/DDBJ whole genome shotgun (WGS) entry which is preliminary data.</text>
</comment>